<proteinExistence type="predicted"/>
<evidence type="ECO:0008006" key="3">
    <source>
        <dbReference type="Google" id="ProtNLM"/>
    </source>
</evidence>
<dbReference type="EMBL" id="PFEP01000030">
    <property type="protein sequence ID" value="PJE72971.1"/>
    <property type="molecule type" value="Genomic_DNA"/>
</dbReference>
<dbReference type="AlphaFoldDB" id="A0A2M8L8P3"/>
<name>A0A2M8L8P3_9BACT</name>
<organism evidence="1 2">
    <name type="scientific">Candidatus Tagabacteria bacterium CG10_big_fil_rev_8_21_14_0_10_40_13</name>
    <dbReference type="NCBI Taxonomy" id="1975022"/>
    <lineage>
        <taxon>Bacteria</taxon>
        <taxon>Candidatus Tagaibacteriota</taxon>
    </lineage>
</organism>
<protein>
    <recommendedName>
        <fullName evidence="3">Transcriptional regulator</fullName>
    </recommendedName>
</protein>
<evidence type="ECO:0000313" key="2">
    <source>
        <dbReference type="Proteomes" id="UP000230603"/>
    </source>
</evidence>
<sequence length="194" mass="22005">MSSILAKLFGSSDRLKIIRLFLWNPREIFTPKDISTRAKVKSLSLRRELSLLAGIGLIKRKSKKRVQGWAVDNSFSLLQPLKALVLDTAPISRSELIRKISKTGRIKLIILGGVFIQSENSRIDILVVGNKVNKNTLERALKEIEAEVGKELTYALLAEKDFVYRLGIYDKFIRDILDYPHQIVVDKMGLSDIL</sequence>
<dbReference type="Proteomes" id="UP000230603">
    <property type="component" value="Unassembled WGS sequence"/>
</dbReference>
<evidence type="ECO:0000313" key="1">
    <source>
        <dbReference type="EMBL" id="PJE72971.1"/>
    </source>
</evidence>
<reference evidence="2" key="1">
    <citation type="submission" date="2017-09" db="EMBL/GenBank/DDBJ databases">
        <title>Depth-based differentiation of microbial function through sediment-hosted aquifers and enrichment of novel symbionts in the deep terrestrial subsurface.</title>
        <authorList>
            <person name="Probst A.J."/>
            <person name="Ladd B."/>
            <person name="Jarett J.K."/>
            <person name="Geller-Mcgrath D.E."/>
            <person name="Sieber C.M.K."/>
            <person name="Emerson J.B."/>
            <person name="Anantharaman K."/>
            <person name="Thomas B.C."/>
            <person name="Malmstrom R."/>
            <person name="Stieglmeier M."/>
            <person name="Klingl A."/>
            <person name="Woyke T."/>
            <person name="Ryan C.M."/>
            <person name="Banfield J.F."/>
        </authorList>
    </citation>
    <scope>NUCLEOTIDE SEQUENCE [LARGE SCALE GENOMIC DNA]</scope>
</reference>
<gene>
    <name evidence="1" type="ORF">COV00_02105</name>
</gene>
<comment type="caution">
    <text evidence="1">The sequence shown here is derived from an EMBL/GenBank/DDBJ whole genome shotgun (WGS) entry which is preliminary data.</text>
</comment>
<accession>A0A2M8L8P3</accession>